<proteinExistence type="predicted"/>
<gene>
    <name evidence="1" type="ORF">GH714_038499</name>
</gene>
<dbReference type="AlphaFoldDB" id="A0A6A6KGX7"/>
<reference evidence="1 2" key="1">
    <citation type="journal article" date="2020" name="Mol. Plant">
        <title>The Chromosome-Based Rubber Tree Genome Provides New Insights into Spurge Genome Evolution and Rubber Biosynthesis.</title>
        <authorList>
            <person name="Liu J."/>
            <person name="Shi C."/>
            <person name="Shi C.C."/>
            <person name="Li W."/>
            <person name="Zhang Q.J."/>
            <person name="Zhang Y."/>
            <person name="Li K."/>
            <person name="Lu H.F."/>
            <person name="Shi C."/>
            <person name="Zhu S.T."/>
            <person name="Xiao Z.Y."/>
            <person name="Nan H."/>
            <person name="Yue Y."/>
            <person name="Zhu X.G."/>
            <person name="Wu Y."/>
            <person name="Hong X.N."/>
            <person name="Fan G.Y."/>
            <person name="Tong Y."/>
            <person name="Zhang D."/>
            <person name="Mao C.L."/>
            <person name="Liu Y.L."/>
            <person name="Hao S.J."/>
            <person name="Liu W.Q."/>
            <person name="Lv M.Q."/>
            <person name="Zhang H.B."/>
            <person name="Liu Y."/>
            <person name="Hu-Tang G.R."/>
            <person name="Wang J.P."/>
            <person name="Wang J.H."/>
            <person name="Sun Y.H."/>
            <person name="Ni S.B."/>
            <person name="Chen W.B."/>
            <person name="Zhang X.C."/>
            <person name="Jiao Y.N."/>
            <person name="Eichler E.E."/>
            <person name="Li G.H."/>
            <person name="Liu X."/>
            <person name="Gao L.Z."/>
        </authorList>
    </citation>
    <scope>NUCLEOTIDE SEQUENCE [LARGE SCALE GENOMIC DNA]</scope>
    <source>
        <strain evidence="2">cv. GT1</strain>
        <tissue evidence="1">Leaf</tissue>
    </source>
</reference>
<protein>
    <submittedName>
        <fullName evidence="1">Uncharacterized protein</fullName>
    </submittedName>
</protein>
<evidence type="ECO:0000313" key="2">
    <source>
        <dbReference type="Proteomes" id="UP000467840"/>
    </source>
</evidence>
<evidence type="ECO:0000313" key="1">
    <source>
        <dbReference type="EMBL" id="KAF2287158.1"/>
    </source>
</evidence>
<dbReference type="Proteomes" id="UP000467840">
    <property type="component" value="Chromosome 3"/>
</dbReference>
<name>A0A6A6KGX7_HEVBR</name>
<keyword evidence="2" id="KW-1185">Reference proteome</keyword>
<comment type="caution">
    <text evidence="1">The sequence shown here is derived from an EMBL/GenBank/DDBJ whole genome shotgun (WGS) entry which is preliminary data.</text>
</comment>
<sequence length="187" mass="20934">MKNTNLEIQKQEKVSAETMRELMDAILGKRLFPLSVIRFDIDKDKHRVEKTTVEAGAKIAFDGIFTKLAGSNNKDGYMGFKTLLKLVGDEKVIQHFEGQEDQAYEMLEQIAKNTHLWSSPRGLAPTQKRQAAGMYDLDPFNMINAKFYTLTNVLAKKMEDLSMLVSLSSSSGSSQQVAYAEGTTTVE</sequence>
<dbReference type="EMBL" id="JAAGAX010000017">
    <property type="protein sequence ID" value="KAF2287158.1"/>
    <property type="molecule type" value="Genomic_DNA"/>
</dbReference>
<accession>A0A6A6KGX7</accession>
<organism evidence="1 2">
    <name type="scientific">Hevea brasiliensis</name>
    <name type="common">Para rubber tree</name>
    <name type="synonym">Siphonia brasiliensis</name>
    <dbReference type="NCBI Taxonomy" id="3981"/>
    <lineage>
        <taxon>Eukaryota</taxon>
        <taxon>Viridiplantae</taxon>
        <taxon>Streptophyta</taxon>
        <taxon>Embryophyta</taxon>
        <taxon>Tracheophyta</taxon>
        <taxon>Spermatophyta</taxon>
        <taxon>Magnoliopsida</taxon>
        <taxon>eudicotyledons</taxon>
        <taxon>Gunneridae</taxon>
        <taxon>Pentapetalae</taxon>
        <taxon>rosids</taxon>
        <taxon>fabids</taxon>
        <taxon>Malpighiales</taxon>
        <taxon>Euphorbiaceae</taxon>
        <taxon>Crotonoideae</taxon>
        <taxon>Micrandreae</taxon>
        <taxon>Hevea</taxon>
    </lineage>
</organism>